<dbReference type="EMBL" id="VEVO01000001">
    <property type="protein sequence ID" value="KAF0047413.1"/>
    <property type="molecule type" value="Genomic_DNA"/>
</dbReference>
<evidence type="ECO:0000313" key="2">
    <source>
        <dbReference type="Proteomes" id="UP000438429"/>
    </source>
</evidence>
<sequence length="152" mass="17275">MMLLMALFHGHFWPRRAKLCRALICFSMTTFTAELRRVRPRMDLLWSGATYIGPVNKTLQQLTESFLKFGAEACAAFRLVLSYTDSSDDVRSLLRMSDLDILTSAVWRLGLMSQNLKDGRSIADTAKNCSIDSTHEFYRIKLPSDCNSIISL</sequence>
<dbReference type="AlphaFoldDB" id="A0A6A4TMM3"/>
<name>A0A6A4TMM3_SCOMX</name>
<dbReference type="Proteomes" id="UP000438429">
    <property type="component" value="Unassembled WGS sequence"/>
</dbReference>
<proteinExistence type="predicted"/>
<organism evidence="1 2">
    <name type="scientific">Scophthalmus maximus</name>
    <name type="common">Turbot</name>
    <name type="synonym">Psetta maxima</name>
    <dbReference type="NCBI Taxonomy" id="52904"/>
    <lineage>
        <taxon>Eukaryota</taxon>
        <taxon>Metazoa</taxon>
        <taxon>Chordata</taxon>
        <taxon>Craniata</taxon>
        <taxon>Vertebrata</taxon>
        <taxon>Euteleostomi</taxon>
        <taxon>Actinopterygii</taxon>
        <taxon>Neopterygii</taxon>
        <taxon>Teleostei</taxon>
        <taxon>Neoteleostei</taxon>
        <taxon>Acanthomorphata</taxon>
        <taxon>Carangaria</taxon>
        <taxon>Pleuronectiformes</taxon>
        <taxon>Pleuronectoidei</taxon>
        <taxon>Scophthalmidae</taxon>
        <taxon>Scophthalmus</taxon>
    </lineage>
</organism>
<evidence type="ECO:0000313" key="1">
    <source>
        <dbReference type="EMBL" id="KAF0047413.1"/>
    </source>
</evidence>
<comment type="caution">
    <text evidence="1">The sequence shown here is derived from an EMBL/GenBank/DDBJ whole genome shotgun (WGS) entry which is preliminary data.</text>
</comment>
<reference evidence="1 2" key="1">
    <citation type="submission" date="2019-06" db="EMBL/GenBank/DDBJ databases">
        <title>Draft genomes of female and male turbot (Scophthalmus maximus).</title>
        <authorList>
            <person name="Xu H."/>
            <person name="Xu X.-W."/>
            <person name="Shao C."/>
            <person name="Chen S."/>
        </authorList>
    </citation>
    <scope>NUCLEOTIDE SEQUENCE [LARGE SCALE GENOMIC DNA]</scope>
    <source>
        <strain evidence="1">Ysfricsl-2016a</strain>
        <tissue evidence="1">Blood</tissue>
    </source>
</reference>
<accession>A0A6A4TMM3</accession>
<protein>
    <submittedName>
        <fullName evidence="1">Uncharacterized protein</fullName>
    </submittedName>
</protein>
<gene>
    <name evidence="1" type="ORF">F2P81_001046</name>
</gene>